<organism evidence="1 2">
    <name type="scientific">Entomophthora muscae</name>
    <dbReference type="NCBI Taxonomy" id="34485"/>
    <lineage>
        <taxon>Eukaryota</taxon>
        <taxon>Fungi</taxon>
        <taxon>Fungi incertae sedis</taxon>
        <taxon>Zoopagomycota</taxon>
        <taxon>Entomophthoromycotina</taxon>
        <taxon>Entomophthoromycetes</taxon>
        <taxon>Entomophthorales</taxon>
        <taxon>Entomophthoraceae</taxon>
        <taxon>Entomophthora</taxon>
    </lineage>
</organism>
<reference evidence="1" key="1">
    <citation type="submission" date="2022-04" db="EMBL/GenBank/DDBJ databases">
        <title>Genome of the entomopathogenic fungus Entomophthora muscae.</title>
        <authorList>
            <person name="Elya C."/>
            <person name="Lovett B.R."/>
            <person name="Lee E."/>
            <person name="Macias A.M."/>
            <person name="Hajek A.E."/>
            <person name="De Bivort B.L."/>
            <person name="Kasson M.T."/>
            <person name="De Fine Licht H.H."/>
            <person name="Stajich J.E."/>
        </authorList>
    </citation>
    <scope>NUCLEOTIDE SEQUENCE</scope>
    <source>
        <strain evidence="1">Berkeley</strain>
    </source>
</reference>
<proteinExistence type="predicted"/>
<keyword evidence="2" id="KW-1185">Reference proteome</keyword>
<dbReference type="Proteomes" id="UP001165960">
    <property type="component" value="Unassembled WGS sequence"/>
</dbReference>
<protein>
    <submittedName>
        <fullName evidence="1">RNA-binding RNA annealing protein</fullName>
    </submittedName>
</protein>
<accession>A0ACC2S1Z2</accession>
<comment type="caution">
    <text evidence="1">The sequence shown here is derived from an EMBL/GenBank/DDBJ whole genome shotgun (WGS) entry which is preliminary data.</text>
</comment>
<evidence type="ECO:0000313" key="1">
    <source>
        <dbReference type="EMBL" id="KAJ9056282.1"/>
    </source>
</evidence>
<dbReference type="EMBL" id="QTSX02005975">
    <property type="protein sequence ID" value="KAJ9056282.1"/>
    <property type="molecule type" value="Genomic_DNA"/>
</dbReference>
<sequence length="539" mass="60846">MRYTSEEHVISCHEGEVYHQGHSKNINHLKENPNGQNSQSNGLDRELQLRTFEVKGHADKTQVYEINQERVDAISFEEKLYVYSDLEFDLATMLQFLKSFGAIGIEPASNCDRISKALVHFNAKSDAERVFAIWHSKFSLLFQRKLMFSPTLACQPIRNSSTKVKLIVSGFPQSVDEMDVYDMFRSVGPIFTCSIFYNKWGLAPPCALVQFINDELNHQAMVEFNKSHSREAAITIEAFDEYLHWEYDVLNRLPVDPSKVFQVEVSSLPATYDRRTLLKLFRSVGLIVDAEFDAASHRCLISYDCAAECSNAAKRFDGYLFEAASLKVQECHTKLKPSPLPTALSFNAKHSPWNQKNFTEKSLYPSLSINISFDPVNLFSVTCQDPQLPASITAPTTKSNAQLKGHSFLEPCLSETLETSVVGFRHSISASKDHQTKDLFKPNKFPNRHISSFDGTPTLSQFLDSGMYAIFDGLLERLTPASDSTRQKIAISLFEKAPSNVVKLARDIQELSDKITKESNIILQNQESFPQPPGNELVL</sequence>
<evidence type="ECO:0000313" key="2">
    <source>
        <dbReference type="Proteomes" id="UP001165960"/>
    </source>
</evidence>
<name>A0ACC2S1Z2_9FUNG</name>
<gene>
    <name evidence="1" type="primary">YRA1_4</name>
    <name evidence="1" type="ORF">DSO57_1034799</name>
</gene>